<organism evidence="1 2">
    <name type="scientific">Bacillus subtilis</name>
    <dbReference type="NCBI Taxonomy" id="1423"/>
    <lineage>
        <taxon>Bacteria</taxon>
        <taxon>Bacillati</taxon>
        <taxon>Bacillota</taxon>
        <taxon>Bacilli</taxon>
        <taxon>Bacillales</taxon>
        <taxon>Bacillaceae</taxon>
        <taxon>Bacillus</taxon>
    </lineage>
</organism>
<evidence type="ECO:0000313" key="1">
    <source>
        <dbReference type="EMBL" id="WGE06706.1"/>
    </source>
</evidence>
<reference evidence="1" key="1">
    <citation type="submission" date="2025-02" db="EMBL/GenBank/DDBJ databases">
        <title>Complete genome sequences of 52 Bacillus and Priestia strains isolated from West-African fermentations and 26 reference strains from the DSMZ collection.</title>
        <authorList>
            <person name="Wiedenbein E.S."/>
            <person name="Canoy T.S."/>
            <person name="Hui Y."/>
            <person name="Parkouda C."/>
            <person name="Dawende C."/>
            <person name="Ametefe E."/>
            <person name="Jespersen L."/>
            <person name="Nielsen D.S."/>
        </authorList>
    </citation>
    <scope>NUCLEOTIDE SEQUENCE</scope>
    <source>
        <strain evidence="1">PRO122</strain>
    </source>
</reference>
<sequence>MLDKSAIVFIIEKRKNWSRVLFRNEAGEDQSGWVYTRYIKKLD</sequence>
<dbReference type="Proteomes" id="UP001217185">
    <property type="component" value="Chromosome"/>
</dbReference>
<evidence type="ECO:0000313" key="2">
    <source>
        <dbReference type="Proteomes" id="UP001217185"/>
    </source>
</evidence>
<accession>A0AC61YV36</accession>
<proteinExistence type="predicted"/>
<protein>
    <submittedName>
        <fullName evidence="1">Uncharacterized protein</fullName>
    </submittedName>
</protein>
<dbReference type="EMBL" id="CP121756">
    <property type="protein sequence ID" value="WGE06706.1"/>
    <property type="molecule type" value="Genomic_DNA"/>
</dbReference>
<name>A0AC61YV36_BACIU</name>
<gene>
    <name evidence="1" type="ORF">P5658_14995</name>
</gene>